<dbReference type="RefSeq" id="WP_006798413.1">
    <property type="nucleotide sequence ID" value="NZ_LT599032.1"/>
</dbReference>
<sequence>MKAEEKDKLRSLFQEVKLDEPSADFENRLMKHVHIAAAKQTKRRSLKSTLAIAGGIIGMLGIPALIFWLFGVVSIPELKPVEIDLTFTMPEMKFDPLIISIACVVLLLLIGDTLIRRRIWEKKHKD</sequence>
<reference evidence="2" key="1">
    <citation type="submission" date="2016-04" db="EMBL/GenBank/DDBJ databases">
        <authorList>
            <person name="Evans L.H."/>
            <person name="Alamgir A."/>
            <person name="Owens N."/>
            <person name="Weber N.D."/>
            <person name="Virtaneva K."/>
            <person name="Barbian K."/>
            <person name="Babar A."/>
            <person name="Rosenke K."/>
        </authorList>
    </citation>
    <scope>NUCLEOTIDE SEQUENCE</scope>
    <source>
        <strain evidence="2">86-1</strain>
    </source>
</reference>
<evidence type="ECO:0000313" key="2">
    <source>
        <dbReference type="EMBL" id="SBV94359.1"/>
    </source>
</evidence>
<dbReference type="EMBL" id="FLUM01000001">
    <property type="protein sequence ID" value="SBV94359.1"/>
    <property type="molecule type" value="Genomic_DNA"/>
</dbReference>
<accession>A0A212J4H6</accession>
<name>A0A212J4H6_9BACT</name>
<feature type="transmembrane region" description="Helical" evidence="1">
    <location>
        <begin position="49"/>
        <end position="76"/>
    </location>
</feature>
<evidence type="ECO:0000256" key="1">
    <source>
        <dbReference type="SAM" id="Phobius"/>
    </source>
</evidence>
<keyword evidence="1" id="KW-0472">Membrane</keyword>
<protein>
    <submittedName>
        <fullName evidence="2">Uncharacterized protein</fullName>
    </submittedName>
</protein>
<keyword evidence="1" id="KW-0812">Transmembrane</keyword>
<feature type="transmembrane region" description="Helical" evidence="1">
    <location>
        <begin position="96"/>
        <end position="115"/>
    </location>
</feature>
<keyword evidence="1" id="KW-1133">Transmembrane helix</keyword>
<proteinExistence type="predicted"/>
<gene>
    <name evidence="2" type="ORF">KL86DYS1_11113</name>
</gene>
<organism evidence="2">
    <name type="scientific">uncultured Dysgonomonas sp</name>
    <dbReference type="NCBI Taxonomy" id="206096"/>
    <lineage>
        <taxon>Bacteria</taxon>
        <taxon>Pseudomonadati</taxon>
        <taxon>Bacteroidota</taxon>
        <taxon>Bacteroidia</taxon>
        <taxon>Bacteroidales</taxon>
        <taxon>Dysgonomonadaceae</taxon>
        <taxon>Dysgonomonas</taxon>
        <taxon>environmental samples</taxon>
    </lineage>
</organism>
<dbReference type="AlphaFoldDB" id="A0A212J4H6"/>